<evidence type="ECO:0008006" key="4">
    <source>
        <dbReference type="Google" id="ProtNLM"/>
    </source>
</evidence>
<evidence type="ECO:0000313" key="3">
    <source>
        <dbReference type="Proteomes" id="UP000245429"/>
    </source>
</evidence>
<keyword evidence="1" id="KW-0732">Signal</keyword>
<protein>
    <recommendedName>
        <fullName evidence="4">DUF1735 domain-containing protein</fullName>
    </recommendedName>
</protein>
<dbReference type="AlphaFoldDB" id="A0A2U8QVY1"/>
<dbReference type="PROSITE" id="PS51257">
    <property type="entry name" value="PROKAR_LIPOPROTEIN"/>
    <property type="match status" value="1"/>
</dbReference>
<dbReference type="RefSeq" id="WP_109569643.1">
    <property type="nucleotide sequence ID" value="NZ_CP029463.1"/>
</dbReference>
<name>A0A2U8QVY1_9FLAO</name>
<dbReference type="KEGG" id="fse:DI487_10730"/>
<reference evidence="2 3" key="1">
    <citation type="submission" date="2018-05" db="EMBL/GenBank/DDBJ databases">
        <title>Flavobacterium sp. MEBiC07310.</title>
        <authorList>
            <person name="Baek K."/>
        </authorList>
    </citation>
    <scope>NUCLEOTIDE SEQUENCE [LARGE SCALE GENOMIC DNA]</scope>
    <source>
        <strain evidence="2 3">MEBiC07310</strain>
    </source>
</reference>
<sequence length="348" mass="38158">MKKLINNNFRFALPLFSLLALASCDDNMDEPGYPALADKPVVTLTYDNLNILELDDESTTGVNENIATFVLTADRIYKEDMKFSIKLNAAESTADAKDFTISLSEADLDYGTDGAFVATIPANTLSTTFTVAANFDIYPESTENLVFDIKPMADLNGTIAGSSKKVELTIGNSTSDELVLILDWNGDSTYTNITDPNDPYESTLADYDFDLEVYNSGFSLVDYSWSDSPEQVNFATSNADGLYFVIAGFYSTYGAVPMLPINFDVTLTIAKPGVFVYDYDMSGIWNSTDGGDDEGNVDAYQVPVYFVKTTTNGVATYEVYNLADDTLLASGKSSTDLKVYFNSFKRVK</sequence>
<evidence type="ECO:0000256" key="1">
    <source>
        <dbReference type="SAM" id="SignalP"/>
    </source>
</evidence>
<dbReference type="EMBL" id="CP029463">
    <property type="protein sequence ID" value="AWM14283.1"/>
    <property type="molecule type" value="Genomic_DNA"/>
</dbReference>
<dbReference type="OrthoDB" id="1359955at2"/>
<evidence type="ECO:0000313" key="2">
    <source>
        <dbReference type="EMBL" id="AWM14283.1"/>
    </source>
</evidence>
<proteinExistence type="predicted"/>
<feature type="signal peptide" evidence="1">
    <location>
        <begin position="1"/>
        <end position="22"/>
    </location>
</feature>
<gene>
    <name evidence="2" type="ORF">DI487_10730</name>
</gene>
<dbReference type="Proteomes" id="UP000245429">
    <property type="component" value="Chromosome"/>
</dbReference>
<keyword evidence="3" id="KW-1185">Reference proteome</keyword>
<organism evidence="2 3">
    <name type="scientific">Flavobacterium sediminis</name>
    <dbReference type="NCBI Taxonomy" id="2201181"/>
    <lineage>
        <taxon>Bacteria</taxon>
        <taxon>Pseudomonadati</taxon>
        <taxon>Bacteroidota</taxon>
        <taxon>Flavobacteriia</taxon>
        <taxon>Flavobacteriales</taxon>
        <taxon>Flavobacteriaceae</taxon>
        <taxon>Flavobacterium</taxon>
    </lineage>
</organism>
<accession>A0A2U8QVY1</accession>
<feature type="chain" id="PRO_5015841279" description="DUF1735 domain-containing protein" evidence="1">
    <location>
        <begin position="23"/>
        <end position="348"/>
    </location>
</feature>